<gene>
    <name evidence="3" type="ORF">IV203_007594</name>
</gene>
<proteinExistence type="predicted"/>
<keyword evidence="2" id="KW-0812">Transmembrane</keyword>
<name>A0A9K3KFT5_9STRA</name>
<reference evidence="3" key="1">
    <citation type="journal article" date="2021" name="Sci. Rep.">
        <title>Diploid genomic architecture of Nitzschia inconspicua, an elite biomass production diatom.</title>
        <authorList>
            <person name="Oliver A."/>
            <person name="Podell S."/>
            <person name="Pinowska A."/>
            <person name="Traller J.C."/>
            <person name="Smith S.R."/>
            <person name="McClure R."/>
            <person name="Beliaev A."/>
            <person name="Bohutskyi P."/>
            <person name="Hill E.A."/>
            <person name="Rabines A."/>
            <person name="Zheng H."/>
            <person name="Allen L.Z."/>
            <person name="Kuo A."/>
            <person name="Grigoriev I.V."/>
            <person name="Allen A.E."/>
            <person name="Hazlebeck D."/>
            <person name="Allen E.E."/>
        </authorList>
    </citation>
    <scope>NUCLEOTIDE SEQUENCE</scope>
    <source>
        <strain evidence="3">Hildebrandi</strain>
    </source>
</reference>
<dbReference type="AlphaFoldDB" id="A0A9K3KFT5"/>
<comment type="caution">
    <text evidence="3">The sequence shown here is derived from an EMBL/GenBank/DDBJ whole genome shotgun (WGS) entry which is preliminary data.</text>
</comment>
<sequence length="421" mass="46885">MEHGVAVINEHLIAARMVVASSVILLTAYGLFHTPLFFRFRTVADIPRHYFVQRKRLHGRILKVEQLPVSLPSSPSSSSFTGISQSSSSSSSSSQTTPSPPMMIQILVRHLSPVGMLLPSHWLDLFLKFSPSSNSTIKSKKILADTDNDDDFDDDKDLLRIQIAGITCPPPAAMSSSSSSSSSSSTTTSPHVFLEQLAKQRTLVSCQLLGRQVVQQQQQPQPNMATYNSSSNNNNNSTSNNGPSSSSSSSSSSSTTTTIDTVAQTLDPINYNAQQVAVCKVQYRTSWWRQFFALDLAHILVKDGRANVDSSLLPMPVMMTNTATNTTTTTTNNSRRNRRSNVVVDASHRLSDLRHDVKYMDTLAQIEVTAAQIQAGMWDKNSQQLMTQLKPDVMEEAIFQTNATKWQKLWRWWTTTRRRRR</sequence>
<dbReference type="OrthoDB" id="47556at2759"/>
<feature type="region of interest" description="Disordered" evidence="1">
    <location>
        <begin position="215"/>
        <end position="255"/>
    </location>
</feature>
<feature type="compositionally biased region" description="Low complexity" evidence="1">
    <location>
        <begin position="175"/>
        <end position="188"/>
    </location>
</feature>
<keyword evidence="2" id="KW-1133">Transmembrane helix</keyword>
<feature type="region of interest" description="Disordered" evidence="1">
    <location>
        <begin position="69"/>
        <end position="99"/>
    </location>
</feature>
<evidence type="ECO:0000313" key="3">
    <source>
        <dbReference type="EMBL" id="KAG7342501.1"/>
    </source>
</evidence>
<dbReference type="Proteomes" id="UP000693970">
    <property type="component" value="Unassembled WGS sequence"/>
</dbReference>
<dbReference type="EMBL" id="JAGRRH010000025">
    <property type="protein sequence ID" value="KAG7342501.1"/>
    <property type="molecule type" value="Genomic_DNA"/>
</dbReference>
<keyword evidence="2" id="KW-0472">Membrane</keyword>
<evidence type="ECO:0000256" key="2">
    <source>
        <dbReference type="SAM" id="Phobius"/>
    </source>
</evidence>
<organism evidence="3 4">
    <name type="scientific">Nitzschia inconspicua</name>
    <dbReference type="NCBI Taxonomy" id="303405"/>
    <lineage>
        <taxon>Eukaryota</taxon>
        <taxon>Sar</taxon>
        <taxon>Stramenopiles</taxon>
        <taxon>Ochrophyta</taxon>
        <taxon>Bacillariophyta</taxon>
        <taxon>Bacillariophyceae</taxon>
        <taxon>Bacillariophycidae</taxon>
        <taxon>Bacillariales</taxon>
        <taxon>Bacillariaceae</taxon>
        <taxon>Nitzschia</taxon>
    </lineage>
</organism>
<feature type="region of interest" description="Disordered" evidence="1">
    <location>
        <begin position="169"/>
        <end position="188"/>
    </location>
</feature>
<feature type="compositionally biased region" description="Low complexity" evidence="1">
    <location>
        <begin position="70"/>
        <end position="97"/>
    </location>
</feature>
<evidence type="ECO:0000256" key="1">
    <source>
        <dbReference type="SAM" id="MobiDB-lite"/>
    </source>
</evidence>
<accession>A0A9K3KFT5</accession>
<protein>
    <submittedName>
        <fullName evidence="3">Uncharacterized protein</fullName>
    </submittedName>
</protein>
<reference evidence="3" key="2">
    <citation type="submission" date="2021-04" db="EMBL/GenBank/DDBJ databases">
        <authorList>
            <person name="Podell S."/>
        </authorList>
    </citation>
    <scope>NUCLEOTIDE SEQUENCE</scope>
    <source>
        <strain evidence="3">Hildebrandi</strain>
    </source>
</reference>
<feature type="transmembrane region" description="Helical" evidence="2">
    <location>
        <begin position="12"/>
        <end position="32"/>
    </location>
</feature>
<evidence type="ECO:0000313" key="4">
    <source>
        <dbReference type="Proteomes" id="UP000693970"/>
    </source>
</evidence>
<keyword evidence="4" id="KW-1185">Reference proteome</keyword>